<dbReference type="EMBL" id="LMWP01000046">
    <property type="protein sequence ID" value="KUN18017.1"/>
    <property type="molecule type" value="Genomic_DNA"/>
</dbReference>
<protein>
    <submittedName>
        <fullName evidence="1">Uncharacterized protein</fullName>
    </submittedName>
</protein>
<evidence type="ECO:0000313" key="2">
    <source>
        <dbReference type="Proteomes" id="UP000053398"/>
    </source>
</evidence>
<proteinExistence type="predicted"/>
<sequence>MTARIDADILAEGMAARGGVDQDTLEAVQDVTVGRLSFVRVRMFARRPLRGHGRSHRGRLPY</sequence>
<dbReference type="AlphaFoldDB" id="A0A101PUL7"/>
<gene>
    <name evidence="1" type="ORF">AQJ11_35730</name>
</gene>
<evidence type="ECO:0000313" key="1">
    <source>
        <dbReference type="EMBL" id="KUN18017.1"/>
    </source>
</evidence>
<dbReference type="Proteomes" id="UP000053398">
    <property type="component" value="Unassembled WGS sequence"/>
</dbReference>
<organism evidence="1 2">
    <name type="scientific">Streptomyces corchorusii</name>
    <name type="common">Streptomyces chibaensis</name>
    <dbReference type="NCBI Taxonomy" id="1903"/>
    <lineage>
        <taxon>Bacteria</taxon>
        <taxon>Bacillati</taxon>
        <taxon>Actinomycetota</taxon>
        <taxon>Actinomycetes</taxon>
        <taxon>Kitasatosporales</taxon>
        <taxon>Streptomycetaceae</taxon>
        <taxon>Streptomyces</taxon>
    </lineage>
</organism>
<comment type="caution">
    <text evidence="1">The sequence shown here is derived from an EMBL/GenBank/DDBJ whole genome shotgun (WGS) entry which is preliminary data.</text>
</comment>
<reference evidence="1 2" key="1">
    <citation type="submission" date="2015-10" db="EMBL/GenBank/DDBJ databases">
        <title>Draft genome sequence of Streptomyces corchorusii DSM 40340, type strain for the species Streptomyces corchorusii.</title>
        <authorList>
            <person name="Ruckert C."/>
            <person name="Winkler A."/>
            <person name="Kalinowski J."/>
            <person name="Kampfer P."/>
            <person name="Glaeser S."/>
        </authorList>
    </citation>
    <scope>NUCLEOTIDE SEQUENCE [LARGE SCALE GENOMIC DNA]</scope>
    <source>
        <strain evidence="1 2">DSM 40340</strain>
    </source>
</reference>
<accession>A0A101PUL7</accession>
<dbReference type="RefSeq" id="WP_059266041.1">
    <property type="nucleotide sequence ID" value="NZ_KQ948368.1"/>
</dbReference>
<name>A0A101PUL7_STRCK</name>
<keyword evidence="2" id="KW-1185">Reference proteome</keyword>